<keyword evidence="1" id="KW-1133">Transmembrane helix</keyword>
<accession>A0A218X539</accession>
<evidence type="ECO:0000313" key="3">
    <source>
        <dbReference type="EMBL" id="PKI52933.1"/>
    </source>
</evidence>
<evidence type="ECO:0000313" key="4">
    <source>
        <dbReference type="Proteomes" id="UP000197138"/>
    </source>
</evidence>
<keyword evidence="1" id="KW-0812">Transmembrane</keyword>
<comment type="caution">
    <text evidence="2">The sequence shown here is derived from an EMBL/GenBank/DDBJ whole genome shotgun (WGS) entry which is preliminary data.</text>
</comment>
<feature type="transmembrane region" description="Helical" evidence="1">
    <location>
        <begin position="75"/>
        <end position="95"/>
    </location>
</feature>
<protein>
    <submittedName>
        <fullName evidence="2">Uncharacterized protein</fullName>
    </submittedName>
</protein>
<reference evidence="4" key="1">
    <citation type="journal article" date="2017" name="Plant J.">
        <title>The pomegranate (Punica granatum L.) genome and the genomics of punicalagin biosynthesis.</title>
        <authorList>
            <person name="Qin G."/>
            <person name="Xu C."/>
            <person name="Ming R."/>
            <person name="Tang H."/>
            <person name="Guyot R."/>
            <person name="Kramer E.M."/>
            <person name="Hu Y."/>
            <person name="Yi X."/>
            <person name="Qi Y."/>
            <person name="Xu X."/>
            <person name="Gao Z."/>
            <person name="Pan H."/>
            <person name="Jian J."/>
            <person name="Tian Y."/>
            <person name="Yue Z."/>
            <person name="Xu Y."/>
        </authorList>
    </citation>
    <scope>NUCLEOTIDE SEQUENCE [LARGE SCALE GENOMIC DNA]</scope>
    <source>
        <strain evidence="4">cv. Dabenzi</strain>
    </source>
</reference>
<evidence type="ECO:0000256" key="1">
    <source>
        <dbReference type="SAM" id="Phobius"/>
    </source>
</evidence>
<dbReference type="AlphaFoldDB" id="A0A218X539"/>
<name>A0A218X539_PUNGR</name>
<evidence type="ECO:0000313" key="5">
    <source>
        <dbReference type="Proteomes" id="UP000233551"/>
    </source>
</evidence>
<dbReference type="Proteomes" id="UP000197138">
    <property type="component" value="Unassembled WGS sequence"/>
</dbReference>
<gene>
    <name evidence="2" type="ORF">CDL15_Pgr019635</name>
    <name evidence="3" type="ORF">CRG98_026764</name>
</gene>
<proteinExistence type="predicted"/>
<dbReference type="EMBL" id="MTKT01002229">
    <property type="protein sequence ID" value="OWM80355.1"/>
    <property type="molecule type" value="Genomic_DNA"/>
</dbReference>
<keyword evidence="1" id="KW-0472">Membrane</keyword>
<reference evidence="2" key="2">
    <citation type="submission" date="2017-06" db="EMBL/GenBank/DDBJ databases">
        <title>The pomegranate genome and the genomics of punicalagin biosynthesis.</title>
        <authorList>
            <person name="Xu C."/>
        </authorList>
    </citation>
    <scope>NUCLEOTIDE SEQUENCE [LARGE SCALE GENOMIC DNA]</scope>
    <source>
        <tissue evidence="2">Fresh leaf</tissue>
    </source>
</reference>
<reference evidence="3 5" key="3">
    <citation type="submission" date="2017-11" db="EMBL/GenBank/DDBJ databases">
        <title>De-novo sequencing of pomegranate (Punica granatum L.) genome.</title>
        <authorList>
            <person name="Akparov Z."/>
            <person name="Amiraslanov A."/>
            <person name="Hajiyeva S."/>
            <person name="Abbasov M."/>
            <person name="Kaur K."/>
            <person name="Hamwieh A."/>
            <person name="Solovyev V."/>
            <person name="Salamov A."/>
            <person name="Braich B."/>
            <person name="Kosarev P."/>
            <person name="Mahmoud A."/>
            <person name="Hajiyev E."/>
            <person name="Babayeva S."/>
            <person name="Izzatullayeva V."/>
            <person name="Mammadov A."/>
            <person name="Mammadov A."/>
            <person name="Sharifova S."/>
            <person name="Ojaghi J."/>
            <person name="Eynullazada K."/>
            <person name="Bayramov B."/>
            <person name="Abdulazimova A."/>
            <person name="Shahmuradov I."/>
        </authorList>
    </citation>
    <scope>NUCLEOTIDE SEQUENCE [LARGE SCALE GENOMIC DNA]</scope>
    <source>
        <strain evidence="3">AG2017</strain>
        <strain evidence="5">cv. AG2017</strain>
        <tissue evidence="3">Leaf</tissue>
    </source>
</reference>
<dbReference type="EMBL" id="PGOL01001890">
    <property type="protein sequence ID" value="PKI52933.1"/>
    <property type="molecule type" value="Genomic_DNA"/>
</dbReference>
<evidence type="ECO:0000313" key="2">
    <source>
        <dbReference type="EMBL" id="OWM80355.1"/>
    </source>
</evidence>
<organism evidence="2 4">
    <name type="scientific">Punica granatum</name>
    <name type="common">Pomegranate</name>
    <dbReference type="NCBI Taxonomy" id="22663"/>
    <lineage>
        <taxon>Eukaryota</taxon>
        <taxon>Viridiplantae</taxon>
        <taxon>Streptophyta</taxon>
        <taxon>Embryophyta</taxon>
        <taxon>Tracheophyta</taxon>
        <taxon>Spermatophyta</taxon>
        <taxon>Magnoliopsida</taxon>
        <taxon>eudicotyledons</taxon>
        <taxon>Gunneridae</taxon>
        <taxon>Pentapetalae</taxon>
        <taxon>rosids</taxon>
        <taxon>malvids</taxon>
        <taxon>Myrtales</taxon>
        <taxon>Lythraceae</taxon>
        <taxon>Punica</taxon>
    </lineage>
</organism>
<keyword evidence="5" id="KW-1185">Reference proteome</keyword>
<sequence length="136" mass="15210">MKVGFTAKPHCLTLTSGAALSPAKLRLLLREFLGNSHKLRRPGGLRSRRKCRKLSLLQLQSPPSLLVRSSFGPNSALVVVVAVVTLSAISVYYFNRYARKMKNAKQVGNRSFIQQCAPRCFFRSRCSSCPSHRSSW</sequence>
<dbReference type="Proteomes" id="UP000233551">
    <property type="component" value="Unassembled WGS sequence"/>
</dbReference>